<sequence length="280" mass="29364">MTDFHVLHNKTVAFIGGGNMAGAMIDGLLTAKRCHHLALSIGVSDKNADKRDRFASQGVLTATPDTAHQLMTQADMVVLAVKPQVLMEVAPSLAPHLADKLVLSVLAGVPCATLQRVLGCGRVVRAMPNLPSALGAGATGLYADQGVSSLDKDMCEMVMTSCGVAVWVDDETKLHAVTAVAGSAPAYFFYVLEHMIAQAMTMGLTADDAHRLAVQSMVGAGLLAKDANPQALRMSVMSKGGTTAQAISSLERDDVGGAFGRAMMACYDRSVELGELFDDK</sequence>
<feature type="binding site" evidence="6">
    <location>
        <begin position="80"/>
        <end position="83"/>
    </location>
    <ligand>
        <name>NADP(+)</name>
        <dbReference type="ChEBI" id="CHEBI:58349"/>
    </ligand>
</feature>
<dbReference type="UniPathway" id="UPA00098">
    <property type="reaction ID" value="UER00361"/>
</dbReference>
<dbReference type="SUPFAM" id="SSF51735">
    <property type="entry name" value="NAD(P)-binding Rossmann-fold domains"/>
    <property type="match status" value="1"/>
</dbReference>
<proteinExistence type="inferred from homology"/>
<dbReference type="EC" id="1.5.1.2" evidence="4 5"/>
<dbReference type="STRING" id="478.A7456_07730"/>
<dbReference type="Pfam" id="PF03807">
    <property type="entry name" value="F420_oxidored"/>
    <property type="match status" value="1"/>
</dbReference>
<dbReference type="EMBL" id="CP065728">
    <property type="protein sequence ID" value="QPT44342.1"/>
    <property type="molecule type" value="Genomic_DNA"/>
</dbReference>
<evidence type="ECO:0000313" key="13">
    <source>
        <dbReference type="Proteomes" id="UP000092671"/>
    </source>
</evidence>
<dbReference type="InterPro" id="IPR029036">
    <property type="entry name" value="P5CR_dimer"/>
</dbReference>
<evidence type="ECO:0000256" key="5">
    <source>
        <dbReference type="NCBIfam" id="TIGR00112"/>
    </source>
</evidence>
<evidence type="ECO:0000313" key="11">
    <source>
        <dbReference type="EMBL" id="QPT44342.1"/>
    </source>
</evidence>
<reference evidence="11 14" key="3">
    <citation type="submission" date="2020-12" db="EMBL/GenBank/DDBJ databases">
        <title>FDA dAtabase for Regulatory Grade micrObial Sequences (FDA-ARGOS): Supporting development and validation of Infectious Disease Dx tests.</title>
        <authorList>
            <person name="Sproer C."/>
            <person name="Gronow S."/>
            <person name="Severitt S."/>
            <person name="Schroder I."/>
            <person name="Tallon L."/>
            <person name="Sadzewicz L."/>
            <person name="Zhao X."/>
            <person name="Boylan J."/>
            <person name="Ott S."/>
            <person name="Bowen H."/>
            <person name="Vavikolanu K."/>
            <person name="Mehta A."/>
            <person name="Aluvathingal J."/>
            <person name="Nadendla S."/>
            <person name="Lowell S."/>
            <person name="Myers T."/>
            <person name="Yan Y."/>
            <person name="Sichtig H."/>
        </authorList>
    </citation>
    <scope>NUCLEOTIDE SEQUENCE [LARGE SCALE GENOMIC DNA]</scope>
    <source>
        <strain evidence="11 14">FDAARGOS_869</strain>
    </source>
</reference>
<gene>
    <name evidence="4" type="primary">proC</name>
    <name evidence="10" type="ORF">A7456_07730</name>
    <name evidence="9" type="ORF">A9Z60_05340</name>
    <name evidence="11" type="ORF">I6G26_09845</name>
</gene>
<comment type="function">
    <text evidence="4">Catalyzes the reduction of 1-pyrroline-5-carboxylate (PCA) to L-proline.</text>
</comment>
<evidence type="ECO:0000313" key="14">
    <source>
        <dbReference type="Proteomes" id="UP000594834"/>
    </source>
</evidence>
<dbReference type="InterPro" id="IPR036291">
    <property type="entry name" value="NAD(P)-bd_dom_sf"/>
</dbReference>
<dbReference type="InterPro" id="IPR008927">
    <property type="entry name" value="6-PGluconate_DH-like_C_sf"/>
</dbReference>
<keyword evidence="4" id="KW-0641">Proline biosynthesis</keyword>
<comment type="subcellular location">
    <subcellularLocation>
        <location evidence="4">Cytoplasm</location>
    </subcellularLocation>
</comment>
<reference evidence="10 12" key="1">
    <citation type="submission" date="2016-05" db="EMBL/GenBank/DDBJ databases">
        <title>Draft genome sequence of Moraxella nonliquefaciens CCUG 348T.</title>
        <authorList>
            <person name="Salva-Serra F."/>
            <person name="Engstrom-Jakobsson H."/>
            <person name="Thorell K."/>
            <person name="Gonzales-Siles L."/>
            <person name="Karlsson R."/>
            <person name="Boulund F."/>
            <person name="Engstrand L."/>
            <person name="Kristiansson E."/>
            <person name="Moore E."/>
        </authorList>
    </citation>
    <scope>NUCLEOTIDE SEQUENCE [LARGE SCALE GENOMIC DNA]</scope>
    <source>
        <strain evidence="10 12">CCUG 348</strain>
    </source>
</reference>
<dbReference type="GO" id="GO:0004735">
    <property type="term" value="F:pyrroline-5-carboxylate reductase activity"/>
    <property type="evidence" value="ECO:0007669"/>
    <property type="project" value="UniProtKB-UniRule"/>
</dbReference>
<keyword evidence="3 4" id="KW-0560">Oxidoreductase</keyword>
<organism evidence="9 13">
    <name type="scientific">Moraxella nonliquefaciens</name>
    <dbReference type="NCBI Taxonomy" id="478"/>
    <lineage>
        <taxon>Bacteria</taxon>
        <taxon>Pseudomonadati</taxon>
        <taxon>Pseudomonadota</taxon>
        <taxon>Gammaproteobacteria</taxon>
        <taxon>Moraxellales</taxon>
        <taxon>Moraxellaceae</taxon>
        <taxon>Moraxella</taxon>
    </lineage>
</organism>
<dbReference type="NCBIfam" id="TIGR00112">
    <property type="entry name" value="proC"/>
    <property type="match status" value="1"/>
</dbReference>
<evidence type="ECO:0000313" key="12">
    <source>
        <dbReference type="Proteomes" id="UP000092575"/>
    </source>
</evidence>
<comment type="catalytic activity">
    <reaction evidence="4">
        <text>L-proline + NADP(+) = (S)-1-pyrroline-5-carboxylate + NADPH + 2 H(+)</text>
        <dbReference type="Rhea" id="RHEA:14109"/>
        <dbReference type="ChEBI" id="CHEBI:15378"/>
        <dbReference type="ChEBI" id="CHEBI:17388"/>
        <dbReference type="ChEBI" id="CHEBI:57783"/>
        <dbReference type="ChEBI" id="CHEBI:58349"/>
        <dbReference type="ChEBI" id="CHEBI:60039"/>
        <dbReference type="EC" id="1.5.1.2"/>
    </reaction>
</comment>
<keyword evidence="14" id="KW-1185">Reference proteome</keyword>
<dbReference type="Proteomes" id="UP000594834">
    <property type="component" value="Chromosome"/>
</dbReference>
<dbReference type="HAMAP" id="MF_01925">
    <property type="entry name" value="P5C_reductase"/>
    <property type="match status" value="1"/>
</dbReference>
<evidence type="ECO:0000256" key="1">
    <source>
        <dbReference type="ARBA" id="ARBA00005525"/>
    </source>
</evidence>
<comment type="catalytic activity">
    <reaction evidence="4">
        <text>L-proline + NAD(+) = (S)-1-pyrroline-5-carboxylate + NADH + 2 H(+)</text>
        <dbReference type="Rhea" id="RHEA:14105"/>
        <dbReference type="ChEBI" id="CHEBI:15378"/>
        <dbReference type="ChEBI" id="CHEBI:17388"/>
        <dbReference type="ChEBI" id="CHEBI:57540"/>
        <dbReference type="ChEBI" id="CHEBI:57945"/>
        <dbReference type="ChEBI" id="CHEBI:60039"/>
        <dbReference type="EC" id="1.5.1.2"/>
    </reaction>
</comment>
<dbReference type="RefSeq" id="WP_066891687.1">
    <property type="nucleotide sequence ID" value="NZ_CP065728.1"/>
</dbReference>
<dbReference type="PIRSF" id="PIRSF000193">
    <property type="entry name" value="Pyrrol-5-carb_rd"/>
    <property type="match status" value="1"/>
</dbReference>
<feature type="domain" description="Pyrroline-5-carboxylate reductase dimerisation" evidence="8">
    <location>
        <begin position="171"/>
        <end position="273"/>
    </location>
</feature>
<dbReference type="Pfam" id="PF14748">
    <property type="entry name" value="P5CR_dimer"/>
    <property type="match status" value="1"/>
</dbReference>
<evidence type="ECO:0000256" key="6">
    <source>
        <dbReference type="PIRSR" id="PIRSR000193-1"/>
    </source>
</evidence>
<dbReference type="SUPFAM" id="SSF48179">
    <property type="entry name" value="6-phosphogluconate dehydrogenase C-terminal domain-like"/>
    <property type="match status" value="1"/>
</dbReference>
<dbReference type="Gene3D" id="1.10.3730.10">
    <property type="entry name" value="ProC C-terminal domain-like"/>
    <property type="match status" value="1"/>
</dbReference>
<keyword evidence="4" id="KW-0963">Cytoplasm</keyword>
<keyword evidence="4" id="KW-0028">Amino-acid biosynthesis</keyword>
<dbReference type="OrthoDB" id="9805754at2"/>
<dbReference type="PANTHER" id="PTHR11645:SF0">
    <property type="entry name" value="PYRROLINE-5-CARBOXYLATE REDUCTASE 3"/>
    <property type="match status" value="1"/>
</dbReference>
<name>A0A1B8PLV5_MORNO</name>
<comment type="pathway">
    <text evidence="4">Amino-acid biosynthesis; L-proline biosynthesis; L-proline from L-glutamate 5-semialdehyde: step 1/1.</text>
</comment>
<evidence type="ECO:0000256" key="3">
    <source>
        <dbReference type="ARBA" id="ARBA00023002"/>
    </source>
</evidence>
<dbReference type="EMBL" id="LZDN01000002">
    <property type="protein sequence ID" value="OBX51985.1"/>
    <property type="molecule type" value="Genomic_DNA"/>
</dbReference>
<evidence type="ECO:0000313" key="10">
    <source>
        <dbReference type="EMBL" id="OBX87044.1"/>
    </source>
</evidence>
<dbReference type="InterPro" id="IPR000304">
    <property type="entry name" value="Pyrroline-COOH_reductase"/>
</dbReference>
<dbReference type="FunFam" id="1.10.3730.10:FF:000001">
    <property type="entry name" value="Pyrroline-5-carboxylate reductase"/>
    <property type="match status" value="1"/>
</dbReference>
<reference evidence="9 13" key="2">
    <citation type="submission" date="2016-06" db="EMBL/GenBank/DDBJ databases">
        <title>Draft genome of Moraxella nonliquefaciens CCUG 60284.</title>
        <authorList>
            <person name="Salva-Serra F."/>
            <person name="Engstrom-Jakobsson H."/>
            <person name="Thorell K."/>
            <person name="Gonzales-Siles L."/>
            <person name="Karlsson R."/>
            <person name="Boulund F."/>
            <person name="Engstrand L."/>
            <person name="Kristiansson E."/>
            <person name="Moore E."/>
        </authorList>
    </citation>
    <scope>NUCLEOTIDE SEQUENCE [LARGE SCALE GENOMIC DNA]</scope>
    <source>
        <strain evidence="9 13">CCUG 60284</strain>
    </source>
</reference>
<dbReference type="Proteomes" id="UP000092671">
    <property type="component" value="Unassembled WGS sequence"/>
</dbReference>
<keyword evidence="2 4" id="KW-0521">NADP</keyword>
<feature type="domain" description="Pyrroline-5-carboxylate reductase catalytic N-terminal" evidence="7">
    <location>
        <begin position="11"/>
        <end position="108"/>
    </location>
</feature>
<dbReference type="AlphaFoldDB" id="A0A1B8PLV5"/>
<accession>A0A1B8PLV5</accession>
<protein>
    <recommendedName>
        <fullName evidence="4 5">Pyrroline-5-carboxylate reductase</fullName>
        <shortName evidence="4">P5C reductase</shortName>
        <shortName evidence="4">P5CR</shortName>
        <ecNumber evidence="4 5">1.5.1.2</ecNumber>
    </recommendedName>
    <alternativeName>
        <fullName evidence="4">PCA reductase</fullName>
    </alternativeName>
</protein>
<evidence type="ECO:0000259" key="7">
    <source>
        <dbReference type="Pfam" id="PF03807"/>
    </source>
</evidence>
<dbReference type="EMBL" id="LXTW01000003">
    <property type="protein sequence ID" value="OBX87044.1"/>
    <property type="molecule type" value="Genomic_DNA"/>
</dbReference>
<dbReference type="InterPro" id="IPR028939">
    <property type="entry name" value="P5C_Rdtase_cat_N"/>
</dbReference>
<dbReference type="Proteomes" id="UP000092575">
    <property type="component" value="Unassembled WGS sequence"/>
</dbReference>
<dbReference type="GO" id="GO:0055129">
    <property type="term" value="P:L-proline biosynthetic process"/>
    <property type="evidence" value="ECO:0007669"/>
    <property type="project" value="UniProtKB-UniRule"/>
</dbReference>
<dbReference type="GO" id="GO:0005737">
    <property type="term" value="C:cytoplasm"/>
    <property type="evidence" value="ECO:0007669"/>
    <property type="project" value="UniProtKB-SubCell"/>
</dbReference>
<dbReference type="PANTHER" id="PTHR11645">
    <property type="entry name" value="PYRROLINE-5-CARBOXYLATE REDUCTASE"/>
    <property type="match status" value="1"/>
</dbReference>
<feature type="binding site" evidence="6">
    <location>
        <begin position="15"/>
        <end position="20"/>
    </location>
    <ligand>
        <name>NADP(+)</name>
        <dbReference type="ChEBI" id="CHEBI:58349"/>
    </ligand>
</feature>
<evidence type="ECO:0000259" key="8">
    <source>
        <dbReference type="Pfam" id="PF14748"/>
    </source>
</evidence>
<evidence type="ECO:0000313" key="9">
    <source>
        <dbReference type="EMBL" id="OBX51985.1"/>
    </source>
</evidence>
<dbReference type="Gene3D" id="3.40.50.720">
    <property type="entry name" value="NAD(P)-binding Rossmann-like Domain"/>
    <property type="match status" value="1"/>
</dbReference>
<evidence type="ECO:0000256" key="2">
    <source>
        <dbReference type="ARBA" id="ARBA00022857"/>
    </source>
</evidence>
<evidence type="ECO:0000256" key="4">
    <source>
        <dbReference type="HAMAP-Rule" id="MF_01925"/>
    </source>
</evidence>
<comment type="similarity">
    <text evidence="1 4">Belongs to the pyrroline-5-carboxylate reductase family.</text>
</comment>